<proteinExistence type="predicted"/>
<feature type="transmembrane region" description="Helical" evidence="1">
    <location>
        <begin position="85"/>
        <end position="106"/>
    </location>
</feature>
<evidence type="ECO:0000313" key="2">
    <source>
        <dbReference type="EMBL" id="GFO02832.1"/>
    </source>
</evidence>
<name>A0AAV4A7K3_9GAST</name>
<keyword evidence="1" id="KW-0812">Transmembrane</keyword>
<dbReference type="AlphaFoldDB" id="A0AAV4A7K3"/>
<accession>A0AAV4A7K3</accession>
<sequence>MASARVFFSKKRRGHRNGFIAEEVPVVENGYDVQESDEDEVFVQDPHLEISASKPLMHPRSKGGHKTSVKTRTIECRLCTLCKPIFYFVSLVTVLCAVMASIVYVANKHGHQHPGAAILHPGGSAGSGDGKLGNKGADSETSQTPVIGCDQIKVEDVWVVGFPKLLTESAFRLVDVTGDGVLDVILGFATGMYT</sequence>
<organism evidence="2 3">
    <name type="scientific">Plakobranchus ocellatus</name>
    <dbReference type="NCBI Taxonomy" id="259542"/>
    <lineage>
        <taxon>Eukaryota</taxon>
        <taxon>Metazoa</taxon>
        <taxon>Spiralia</taxon>
        <taxon>Lophotrochozoa</taxon>
        <taxon>Mollusca</taxon>
        <taxon>Gastropoda</taxon>
        <taxon>Heterobranchia</taxon>
        <taxon>Euthyneura</taxon>
        <taxon>Panpulmonata</taxon>
        <taxon>Sacoglossa</taxon>
        <taxon>Placobranchoidea</taxon>
        <taxon>Plakobranchidae</taxon>
        <taxon>Plakobranchus</taxon>
    </lineage>
</organism>
<evidence type="ECO:0000313" key="3">
    <source>
        <dbReference type="Proteomes" id="UP000735302"/>
    </source>
</evidence>
<evidence type="ECO:0000256" key="1">
    <source>
        <dbReference type="SAM" id="Phobius"/>
    </source>
</evidence>
<protein>
    <submittedName>
        <fullName evidence="2">Uncharacterized protein</fullName>
    </submittedName>
</protein>
<keyword evidence="3" id="KW-1185">Reference proteome</keyword>
<gene>
    <name evidence="2" type="ORF">PoB_002933700</name>
</gene>
<dbReference type="Proteomes" id="UP000735302">
    <property type="component" value="Unassembled WGS sequence"/>
</dbReference>
<reference evidence="2 3" key="1">
    <citation type="journal article" date="2021" name="Elife">
        <title>Chloroplast acquisition without the gene transfer in kleptoplastic sea slugs, Plakobranchus ocellatus.</title>
        <authorList>
            <person name="Maeda T."/>
            <person name="Takahashi S."/>
            <person name="Yoshida T."/>
            <person name="Shimamura S."/>
            <person name="Takaki Y."/>
            <person name="Nagai Y."/>
            <person name="Toyoda A."/>
            <person name="Suzuki Y."/>
            <person name="Arimoto A."/>
            <person name="Ishii H."/>
            <person name="Satoh N."/>
            <person name="Nishiyama T."/>
            <person name="Hasebe M."/>
            <person name="Maruyama T."/>
            <person name="Minagawa J."/>
            <person name="Obokata J."/>
            <person name="Shigenobu S."/>
        </authorList>
    </citation>
    <scope>NUCLEOTIDE SEQUENCE [LARGE SCALE GENOMIC DNA]</scope>
</reference>
<comment type="caution">
    <text evidence="2">The sequence shown here is derived from an EMBL/GenBank/DDBJ whole genome shotgun (WGS) entry which is preliminary data.</text>
</comment>
<dbReference type="EMBL" id="BLXT01003657">
    <property type="protein sequence ID" value="GFO02832.1"/>
    <property type="molecule type" value="Genomic_DNA"/>
</dbReference>
<keyword evidence="1" id="KW-0472">Membrane</keyword>
<keyword evidence="1" id="KW-1133">Transmembrane helix</keyword>